<keyword evidence="5" id="KW-0808">Transferase</keyword>
<dbReference type="Proteomes" id="UP000321501">
    <property type="component" value="Chromosome"/>
</dbReference>
<evidence type="ECO:0000313" key="5">
    <source>
        <dbReference type="EMBL" id="KXB69220.1"/>
    </source>
</evidence>
<evidence type="ECO:0000313" key="8">
    <source>
        <dbReference type="Proteomes" id="UP000321501"/>
    </source>
</evidence>
<evidence type="ECO:0000256" key="1">
    <source>
        <dbReference type="PIRSR" id="PIRSR004776-1"/>
    </source>
</evidence>
<evidence type="ECO:0000259" key="2">
    <source>
        <dbReference type="Pfam" id="PF13521"/>
    </source>
</evidence>
<evidence type="ECO:0000313" key="6">
    <source>
        <dbReference type="Proteomes" id="UP000070483"/>
    </source>
</evidence>
<dbReference type="InterPro" id="IPR004821">
    <property type="entry name" value="Cyt_trans-like"/>
</dbReference>
<protein>
    <submittedName>
        <fullName evidence="3 5">Nicotinamide-nucleotide adenylyltransferase</fullName>
    </submittedName>
</protein>
<sequence length="370" mass="43547">MKKIGIIIGKFFPLHIGHVNFIQRASGIVDKLYIVISYSDDADDLLTSNSRFVKEITPKDRLRFVKQTFKNQPNISSFLLDENHFSQQGENWEEWADTLKNEIEKREKLENEIKIDWKNDVIFISNRDEDKEYNLKHFGSKTRSIDKNYIEYNVNSKQIRENPSKYWDFLPREVREHLIPIITICGGESSGKSVMIDKLANVFNTTSAWEYGREYVFEKLGGDEEALQYSDYEKIVFGHQSNVLYAARNANKFALIDTDYITTLAFCLTYEKKDNPIVREFVQNYRFDLTILLENNVKWVNDGLRSIGDNERREKFQNLLKQLYKEYNISYITVKSDSYEKRYLACKHIIKAYLDGADNSRLQEIADSFI</sequence>
<dbReference type="EMBL" id="LSDD01000030">
    <property type="protein sequence ID" value="KXB69220.1"/>
    <property type="molecule type" value="Genomic_DNA"/>
</dbReference>
<dbReference type="PANTHER" id="PTHR37512">
    <property type="entry name" value="TRIFUNCTIONAL NAD BIOSYNTHESIS/REGULATOR PROTEIN NADR"/>
    <property type="match status" value="1"/>
</dbReference>
<dbReference type="PATRIC" id="fig|157687.3.peg.469"/>
<name>A0A134ANQ2_9FUSO</name>
<reference evidence="5" key="2">
    <citation type="submission" date="2016-01" db="EMBL/GenBank/DDBJ databases">
        <authorList>
            <person name="Oliw E.H."/>
        </authorList>
    </citation>
    <scope>NUCLEOTIDE SEQUENCE [LARGE SCALE GENOMIC DNA]</scope>
    <source>
        <strain evidence="5">KA00185</strain>
    </source>
</reference>
<dbReference type="Proteomes" id="UP000321397">
    <property type="component" value="Chromosome"/>
</dbReference>
<organism evidence="5 6">
    <name type="scientific">Leptotrichia wadei</name>
    <dbReference type="NCBI Taxonomy" id="157687"/>
    <lineage>
        <taxon>Bacteria</taxon>
        <taxon>Fusobacteriati</taxon>
        <taxon>Fusobacteriota</taxon>
        <taxon>Fusobacteriia</taxon>
        <taxon>Fusobacteriales</taxon>
        <taxon>Leptotrichiaceae</taxon>
        <taxon>Leptotrichia</taxon>
    </lineage>
</organism>
<dbReference type="Proteomes" id="UP000070483">
    <property type="component" value="Unassembled WGS sequence"/>
</dbReference>
<feature type="binding site" evidence="1">
    <location>
        <begin position="82"/>
        <end position="95"/>
    </location>
    <ligand>
        <name>NAD(+)</name>
        <dbReference type="ChEBI" id="CHEBI:57540"/>
        <label>1</label>
    </ligand>
</feature>
<dbReference type="SUPFAM" id="SSF52540">
    <property type="entry name" value="P-loop containing nucleoside triphosphate hydrolases"/>
    <property type="match status" value="1"/>
</dbReference>
<feature type="binding site" evidence="1">
    <location>
        <begin position="207"/>
        <end position="209"/>
    </location>
    <ligand>
        <name>NAD(+)</name>
        <dbReference type="ChEBI" id="CHEBI:57540"/>
        <label>2</label>
    </ligand>
</feature>
<evidence type="ECO:0000313" key="4">
    <source>
        <dbReference type="EMBL" id="BBM50325.1"/>
    </source>
</evidence>
<evidence type="ECO:0000313" key="3">
    <source>
        <dbReference type="EMBL" id="BBM47997.1"/>
    </source>
</evidence>
<dbReference type="GO" id="GO:0009435">
    <property type="term" value="P:NAD+ biosynthetic process"/>
    <property type="evidence" value="ECO:0007669"/>
    <property type="project" value="InterPro"/>
</dbReference>
<proteinExistence type="predicted"/>
<dbReference type="EMBL" id="AP019835">
    <property type="protein sequence ID" value="BBM50325.1"/>
    <property type="molecule type" value="Genomic_DNA"/>
</dbReference>
<dbReference type="GO" id="GO:0000166">
    <property type="term" value="F:nucleotide binding"/>
    <property type="evidence" value="ECO:0007669"/>
    <property type="project" value="UniProtKB-KW"/>
</dbReference>
<dbReference type="NCBIfam" id="TIGR00125">
    <property type="entry name" value="cyt_tran_rel"/>
    <property type="match status" value="1"/>
</dbReference>
<dbReference type="Gene3D" id="3.40.50.620">
    <property type="entry name" value="HUPs"/>
    <property type="match status" value="1"/>
</dbReference>
<dbReference type="InterPro" id="IPR014729">
    <property type="entry name" value="Rossmann-like_a/b/a_fold"/>
</dbReference>
<dbReference type="STRING" id="157687.HMPREF3180_00468"/>
<keyword evidence="1" id="KW-0547">Nucleotide-binding</keyword>
<dbReference type="InterPro" id="IPR016429">
    <property type="entry name" value="NAD_NadR"/>
</dbReference>
<reference evidence="3 7" key="3">
    <citation type="submission" date="2019-07" db="EMBL/GenBank/DDBJ databases">
        <title>Complete Genome Sequence of Leptotrichia wadei Strain JMUB3933.</title>
        <authorList>
            <person name="Watanabe S."/>
            <person name="Cui L."/>
        </authorList>
    </citation>
    <scope>NUCLEOTIDE SEQUENCE [LARGE SCALE GENOMIC DNA]</scope>
    <source>
        <strain evidence="3 7">JMUB3933</strain>
    </source>
</reference>
<feature type="binding site" evidence="1">
    <location>
        <position position="15"/>
    </location>
    <ligand>
        <name>NAD(+)</name>
        <dbReference type="ChEBI" id="CHEBI:57540"/>
        <label>1</label>
    </ligand>
</feature>
<dbReference type="InterPro" id="IPR038727">
    <property type="entry name" value="NadR/Ttd14_AAA_dom"/>
</dbReference>
<dbReference type="PANTHER" id="PTHR37512:SF1">
    <property type="entry name" value="NADR_TTD14 AAA DOMAIN-CONTAINING PROTEIN"/>
    <property type="match status" value="1"/>
</dbReference>
<dbReference type="NCBIfam" id="NF005988">
    <property type="entry name" value="PRK08099.1"/>
    <property type="match status" value="1"/>
</dbReference>
<accession>A0A134ANQ2</accession>
<gene>
    <name evidence="5" type="ORF">HMPREF3180_00468</name>
    <name evidence="3" type="ORF">JMUB3933_1500</name>
    <name evidence="4" type="ORF">JMUB3934_1624</name>
</gene>
<dbReference type="PIRSF" id="PIRSF004776">
    <property type="entry name" value="NadR_NMNAT/RNK"/>
    <property type="match status" value="1"/>
</dbReference>
<dbReference type="InterPro" id="IPR052735">
    <property type="entry name" value="NAD_biosynth-regulator"/>
</dbReference>
<reference evidence="6" key="1">
    <citation type="submission" date="2016-01" db="EMBL/GenBank/DDBJ databases">
        <authorList>
            <person name="Mitreva M."/>
            <person name="Pepin K.H."/>
            <person name="Mihindukulasuriya K.A."/>
            <person name="Fulton R."/>
            <person name="Fronick C."/>
            <person name="O'Laughlin M."/>
            <person name="Miner T."/>
            <person name="Herter B."/>
            <person name="Rosa B.A."/>
            <person name="Cordes M."/>
            <person name="Tomlinson C."/>
            <person name="Wollam A."/>
            <person name="Palsikar V.B."/>
            <person name="Mardis E.R."/>
            <person name="Wilson R.K."/>
        </authorList>
    </citation>
    <scope>NUCLEOTIDE SEQUENCE [LARGE SCALE GENOMIC DNA]</scope>
    <source>
        <strain evidence="6">KA00185</strain>
    </source>
</reference>
<feature type="domain" description="NadR/Ttd14 AAA" evidence="2">
    <location>
        <begin position="182"/>
        <end position="342"/>
    </location>
</feature>
<dbReference type="AlphaFoldDB" id="A0A134ANQ2"/>
<keyword evidence="5" id="KW-0548">Nucleotidyltransferase</keyword>
<dbReference type="RefSeq" id="WP_021746094.1">
    <property type="nucleotide sequence ID" value="NZ_AP019834.1"/>
</dbReference>
<dbReference type="Pfam" id="PF13521">
    <property type="entry name" value="AAA_28"/>
    <property type="match status" value="1"/>
</dbReference>
<dbReference type="GO" id="GO:0000309">
    <property type="term" value="F:nicotinamide-nucleotide adenylyltransferase activity"/>
    <property type="evidence" value="ECO:0007669"/>
    <property type="project" value="InterPro"/>
</dbReference>
<keyword evidence="6" id="KW-1185">Reference proteome</keyword>
<dbReference type="OrthoDB" id="9802794at2"/>
<dbReference type="Gene3D" id="3.40.50.300">
    <property type="entry name" value="P-loop containing nucleotide triphosphate hydrolases"/>
    <property type="match status" value="1"/>
</dbReference>
<dbReference type="GO" id="GO:0050262">
    <property type="term" value="F:ribosylnicotinamide kinase activity"/>
    <property type="evidence" value="ECO:0007669"/>
    <property type="project" value="InterPro"/>
</dbReference>
<dbReference type="InterPro" id="IPR027417">
    <property type="entry name" value="P-loop_NTPase"/>
</dbReference>
<evidence type="ECO:0000313" key="7">
    <source>
        <dbReference type="Proteomes" id="UP000321397"/>
    </source>
</evidence>
<dbReference type="SUPFAM" id="SSF52374">
    <property type="entry name" value="Nucleotidylyl transferase"/>
    <property type="match status" value="1"/>
</dbReference>
<reference evidence="4 8" key="4">
    <citation type="submission" date="2019-07" db="EMBL/GenBank/DDBJ databases">
        <title>Complete Genome Sequence of Leptotrichia wadei Strain JMUB3934.</title>
        <authorList>
            <person name="Watanabe S."/>
            <person name="Cui L."/>
        </authorList>
    </citation>
    <scope>NUCLEOTIDE SEQUENCE [LARGE SCALE GENOMIC DNA]</scope>
    <source>
        <strain evidence="4 8">JMUB3934</strain>
    </source>
</reference>
<dbReference type="EMBL" id="AP019834">
    <property type="protein sequence ID" value="BBM47997.1"/>
    <property type="molecule type" value="Genomic_DNA"/>
</dbReference>